<keyword evidence="2" id="KW-1185">Reference proteome</keyword>
<protein>
    <submittedName>
        <fullName evidence="1">Uncharacterized protein</fullName>
    </submittedName>
</protein>
<reference evidence="1 2" key="1">
    <citation type="journal article" date="2019" name="PLoS ONE">
        <title>Comparative genome analysis indicates high evolutionary potential of pathogenicity genes in Colletotrichum tanaceti.</title>
        <authorList>
            <person name="Lelwala R.V."/>
            <person name="Korhonen P.K."/>
            <person name="Young N.D."/>
            <person name="Scott J.B."/>
            <person name="Ades P.A."/>
            <person name="Gasser R.B."/>
            <person name="Taylor P.W.J."/>
        </authorList>
    </citation>
    <scope>NUCLEOTIDE SEQUENCE [LARGE SCALE GENOMIC DNA]</scope>
    <source>
        <strain evidence="1">BRIP57314</strain>
    </source>
</reference>
<dbReference type="AlphaFoldDB" id="A0A4U6XC74"/>
<comment type="caution">
    <text evidence="1">The sequence shown here is derived from an EMBL/GenBank/DDBJ whole genome shotgun (WGS) entry which is preliminary data.</text>
</comment>
<sequence length="173" mass="19524">MTEAQPSTNRTMVTSDDLPGPLTLSAKRAKKVETKLIYGNIKSEYGCDASVYYTFEGLEELCAKGSNACESVMRGHPKVSPREPAIKAEGIWYDEDERKNLVEAITKTVRTEEPATIESKDKKWPGTCKMNQFPKFVDVTVFEDEEPKSWVDVKLAWRLPNTERHGAASFEML</sequence>
<evidence type="ECO:0000313" key="2">
    <source>
        <dbReference type="Proteomes" id="UP000310108"/>
    </source>
</evidence>
<organism evidence="1 2">
    <name type="scientific">Colletotrichum tanaceti</name>
    <dbReference type="NCBI Taxonomy" id="1306861"/>
    <lineage>
        <taxon>Eukaryota</taxon>
        <taxon>Fungi</taxon>
        <taxon>Dikarya</taxon>
        <taxon>Ascomycota</taxon>
        <taxon>Pezizomycotina</taxon>
        <taxon>Sordariomycetes</taxon>
        <taxon>Hypocreomycetidae</taxon>
        <taxon>Glomerellales</taxon>
        <taxon>Glomerellaceae</taxon>
        <taxon>Colletotrichum</taxon>
        <taxon>Colletotrichum destructivum species complex</taxon>
    </lineage>
</organism>
<dbReference type="Proteomes" id="UP000310108">
    <property type="component" value="Unassembled WGS sequence"/>
</dbReference>
<name>A0A4U6XC74_9PEZI</name>
<accession>A0A4U6XC74</accession>
<evidence type="ECO:0000313" key="1">
    <source>
        <dbReference type="EMBL" id="TKW52903.1"/>
    </source>
</evidence>
<proteinExistence type="predicted"/>
<dbReference type="EMBL" id="PJEX01000216">
    <property type="protein sequence ID" value="TKW52903.1"/>
    <property type="molecule type" value="Genomic_DNA"/>
</dbReference>
<gene>
    <name evidence="1" type="ORF">CTA1_12078</name>
</gene>